<evidence type="ECO:0000256" key="1">
    <source>
        <dbReference type="SAM" id="MobiDB-lite"/>
    </source>
</evidence>
<dbReference type="RefSeq" id="WP_044086897.1">
    <property type="nucleotide sequence ID" value="NZ_ATLK01000001.1"/>
</dbReference>
<evidence type="ECO:0000313" key="3">
    <source>
        <dbReference type="EMBL" id="KFF31077.1"/>
    </source>
</evidence>
<dbReference type="OrthoDB" id="2515046at2"/>
<gene>
    <name evidence="3" type="ORF">BBOMB_0408</name>
</gene>
<evidence type="ECO:0000313" key="4">
    <source>
        <dbReference type="Proteomes" id="UP000028730"/>
    </source>
</evidence>
<dbReference type="EMBL" id="ATLK01000001">
    <property type="protein sequence ID" value="KFF31077.1"/>
    <property type="molecule type" value="Genomic_DNA"/>
</dbReference>
<feature type="chain" id="PRO_5001751075" evidence="2">
    <location>
        <begin position="29"/>
        <end position="470"/>
    </location>
</feature>
<dbReference type="PANTHER" id="PTHR43649:SF14">
    <property type="entry name" value="BLR3389 PROTEIN"/>
    <property type="match status" value="1"/>
</dbReference>
<dbReference type="CDD" id="cd13585">
    <property type="entry name" value="PBP2_TMBP_like"/>
    <property type="match status" value="1"/>
</dbReference>
<dbReference type="Pfam" id="PF01547">
    <property type="entry name" value="SBP_bac_1"/>
    <property type="match status" value="1"/>
</dbReference>
<feature type="signal peptide" evidence="2">
    <location>
        <begin position="1"/>
        <end position="28"/>
    </location>
</feature>
<proteinExistence type="predicted"/>
<feature type="region of interest" description="Disordered" evidence="1">
    <location>
        <begin position="426"/>
        <end position="446"/>
    </location>
</feature>
<keyword evidence="4" id="KW-1185">Reference proteome</keyword>
<dbReference type="AlphaFoldDB" id="A0A080N2A4"/>
<dbReference type="STRING" id="1341695.BBOMB_0408"/>
<dbReference type="PANTHER" id="PTHR43649">
    <property type="entry name" value="ARABINOSE-BINDING PROTEIN-RELATED"/>
    <property type="match status" value="1"/>
</dbReference>
<dbReference type="InterPro" id="IPR050490">
    <property type="entry name" value="Bact_solute-bd_prot1"/>
</dbReference>
<reference evidence="3 4" key="1">
    <citation type="journal article" date="2014" name="Appl. Environ. Microbiol.">
        <title>Genomic encyclopedia of type strains of the genus Bifidobacterium.</title>
        <authorList>
            <person name="Milani C."/>
            <person name="Lugli G.A."/>
            <person name="Duranti S."/>
            <person name="Turroni F."/>
            <person name="Bottacini F."/>
            <person name="Mangifesta M."/>
            <person name="Sanchez B."/>
            <person name="Viappiani A."/>
            <person name="Mancabelli L."/>
            <person name="Taminiau B."/>
            <person name="Delcenserie V."/>
            <person name="Barrangou R."/>
            <person name="Margolles A."/>
            <person name="van Sinderen D."/>
            <person name="Ventura M."/>
        </authorList>
    </citation>
    <scope>NUCLEOTIDE SEQUENCE [LARGE SCALE GENOMIC DNA]</scope>
    <source>
        <strain evidence="3 4">DSM 19703</strain>
    </source>
</reference>
<comment type="caution">
    <text evidence="3">The sequence shown here is derived from an EMBL/GenBank/DDBJ whole genome shotgun (WGS) entry which is preliminary data.</text>
</comment>
<dbReference type="SUPFAM" id="SSF53850">
    <property type="entry name" value="Periplasmic binding protein-like II"/>
    <property type="match status" value="1"/>
</dbReference>
<dbReference type="eggNOG" id="COG1653">
    <property type="taxonomic scope" value="Bacteria"/>
</dbReference>
<organism evidence="3 4">
    <name type="scientific">Bifidobacterium bombi DSM 19703</name>
    <dbReference type="NCBI Taxonomy" id="1341695"/>
    <lineage>
        <taxon>Bacteria</taxon>
        <taxon>Bacillati</taxon>
        <taxon>Actinomycetota</taxon>
        <taxon>Actinomycetes</taxon>
        <taxon>Bifidobacteriales</taxon>
        <taxon>Bifidobacteriaceae</taxon>
        <taxon>Bifidobacterium</taxon>
    </lineage>
</organism>
<dbReference type="PROSITE" id="PS51257">
    <property type="entry name" value="PROKAR_LIPOPROTEIN"/>
    <property type="match status" value="1"/>
</dbReference>
<dbReference type="Proteomes" id="UP000028730">
    <property type="component" value="Unassembled WGS sequence"/>
</dbReference>
<evidence type="ECO:0000256" key="2">
    <source>
        <dbReference type="SAM" id="SignalP"/>
    </source>
</evidence>
<sequence length="470" mass="51986">MTMRVKLARLTAMVCTVVNLFALSSCQAATDNRTLINVWSWEPSMEAEARVFERENPDIRVKVTEKSGYDNLNTAIQDGYGQPDVVQLEYYALPQYAVSGQIRDITDEASGYSSSFSPGTWSSVQLNNRVYGIPLDSGPMAFFYNKDVFDQAGVDATAIHSWEDYYNAAKKLKSIGAYITADSGDASFYNAMIWLAGGRPFKTSADGHQVTIDLAQDQATRRFTGFWQKMVDEGLVNTTLPTWSDGWKKSVGNGSVASLFAGAWLPSLLLSDLPGTSGLWRVAPMPTPDGRTGNSENGGSSLAILQSSRKPQAAFRFIRYVCHSREGIDRRVEGGAFPADSSSLKSQRFLRKTTLRDARGVEVNYFGGQEFNRVLSRSAADVSVGYTYLPFEVYARSDFRNTVGAAYQWSNKKLAFERTEQRIEEGQMNPDGSPLQLPQNPGAKVSLSDGLEAWQKDLKEYGTNQGFDVR</sequence>
<accession>A0A080N2A4</accession>
<name>A0A080N2A4_9BIFI</name>
<dbReference type="Gene3D" id="3.40.190.10">
    <property type="entry name" value="Periplasmic binding protein-like II"/>
    <property type="match status" value="1"/>
</dbReference>
<keyword evidence="2" id="KW-0732">Signal</keyword>
<protein>
    <submittedName>
        <fullName evidence="3">Sugars ABC transporter, solute-binding protein</fullName>
    </submittedName>
</protein>
<dbReference type="InterPro" id="IPR006059">
    <property type="entry name" value="SBP"/>
</dbReference>